<evidence type="ECO:0000256" key="2">
    <source>
        <dbReference type="SAM" id="MobiDB-lite"/>
    </source>
</evidence>
<dbReference type="EMBL" id="CAAALY010010140">
    <property type="protein sequence ID" value="VEL10861.1"/>
    <property type="molecule type" value="Genomic_DNA"/>
</dbReference>
<evidence type="ECO:0000313" key="4">
    <source>
        <dbReference type="EMBL" id="VEL10861.1"/>
    </source>
</evidence>
<dbReference type="InterPro" id="IPR013725">
    <property type="entry name" value="DNA_replication_fac_RFC1_C"/>
</dbReference>
<reference evidence="4" key="1">
    <citation type="submission" date="2018-11" db="EMBL/GenBank/DDBJ databases">
        <authorList>
            <consortium name="Pathogen Informatics"/>
        </authorList>
    </citation>
    <scope>NUCLEOTIDE SEQUENCE</scope>
</reference>
<keyword evidence="1" id="KW-0235">DNA replication</keyword>
<accession>A0A448WG27</accession>
<dbReference type="Pfam" id="PF08519">
    <property type="entry name" value="RFC1"/>
    <property type="match status" value="1"/>
</dbReference>
<proteinExistence type="predicted"/>
<dbReference type="GO" id="GO:0006260">
    <property type="term" value="P:DNA replication"/>
    <property type="evidence" value="ECO:0007669"/>
    <property type="project" value="UniProtKB-KW"/>
</dbReference>
<dbReference type="GO" id="GO:0005524">
    <property type="term" value="F:ATP binding"/>
    <property type="evidence" value="ECO:0007669"/>
    <property type="project" value="InterPro"/>
</dbReference>
<evidence type="ECO:0000313" key="5">
    <source>
        <dbReference type="Proteomes" id="UP000784294"/>
    </source>
</evidence>
<dbReference type="OrthoDB" id="446168at2759"/>
<name>A0A448WG27_9PLAT</name>
<feature type="compositionally biased region" description="Basic and acidic residues" evidence="2">
    <location>
        <begin position="9"/>
        <end position="23"/>
    </location>
</feature>
<dbReference type="Proteomes" id="UP000784294">
    <property type="component" value="Unassembled WGS sequence"/>
</dbReference>
<protein>
    <recommendedName>
        <fullName evidence="3">DNA replication factor RFC1 C-terminal domain-containing protein</fullName>
    </recommendedName>
</protein>
<comment type="caution">
    <text evidence="4">The sequence shown here is derived from an EMBL/GenBank/DDBJ whole genome shotgun (WGS) entry which is preliminary data.</text>
</comment>
<feature type="domain" description="DNA replication factor RFC1 C-terminal" evidence="3">
    <location>
        <begin position="25"/>
        <end position="101"/>
    </location>
</feature>
<keyword evidence="5" id="KW-1185">Reference proteome</keyword>
<sequence>MESSGSQDGEPRFSSHSSTDKSPRQPFCDSSVRPIYESLRPTFSNEMKGDVDSALSTMVQYQLLREDMDSIFEISTWPGQPNWMANVDSKVKAALTRAMNKSTHLLPYATGTTVSKRKRGTGSIGFEEEAELDSETRLLFTTDGVDGDIDLEPDSMPQVGSDFYLNSLFVEDI</sequence>
<dbReference type="GO" id="GO:0005663">
    <property type="term" value="C:DNA replication factor C complex"/>
    <property type="evidence" value="ECO:0007669"/>
    <property type="project" value="InterPro"/>
</dbReference>
<feature type="region of interest" description="Disordered" evidence="2">
    <location>
        <begin position="1"/>
        <end position="31"/>
    </location>
</feature>
<dbReference type="AlphaFoldDB" id="A0A448WG27"/>
<dbReference type="GO" id="GO:0003689">
    <property type="term" value="F:DNA clamp loader activity"/>
    <property type="evidence" value="ECO:0007669"/>
    <property type="project" value="InterPro"/>
</dbReference>
<evidence type="ECO:0000256" key="1">
    <source>
        <dbReference type="ARBA" id="ARBA00022705"/>
    </source>
</evidence>
<evidence type="ECO:0000259" key="3">
    <source>
        <dbReference type="Pfam" id="PF08519"/>
    </source>
</evidence>
<organism evidence="4 5">
    <name type="scientific">Protopolystoma xenopodis</name>
    <dbReference type="NCBI Taxonomy" id="117903"/>
    <lineage>
        <taxon>Eukaryota</taxon>
        <taxon>Metazoa</taxon>
        <taxon>Spiralia</taxon>
        <taxon>Lophotrochozoa</taxon>
        <taxon>Platyhelminthes</taxon>
        <taxon>Monogenea</taxon>
        <taxon>Polyopisthocotylea</taxon>
        <taxon>Polystomatidea</taxon>
        <taxon>Polystomatidae</taxon>
        <taxon>Protopolystoma</taxon>
    </lineage>
</organism>
<gene>
    <name evidence="4" type="ORF">PXEA_LOCUS4301</name>
</gene>